<dbReference type="EMBL" id="AEPE02000003">
    <property type="protein sequence ID" value="EFZ37590.1"/>
    <property type="molecule type" value="Genomic_DNA"/>
</dbReference>
<dbReference type="PROSITE" id="PS51257">
    <property type="entry name" value="PROKAR_LIPOPROTEIN"/>
    <property type="match status" value="1"/>
</dbReference>
<dbReference type="InterPro" id="IPR008979">
    <property type="entry name" value="Galactose-bd-like_sf"/>
</dbReference>
<reference evidence="3" key="1">
    <citation type="submission" date="2011-01" db="EMBL/GenBank/DDBJ databases">
        <authorList>
            <person name="Muzny D."/>
            <person name="Qin X."/>
            <person name="Buhay C."/>
            <person name="Dugan-Rocha S."/>
            <person name="Ding Y."/>
            <person name="Chen G."/>
            <person name="Hawes A."/>
            <person name="Holder M."/>
            <person name="Jhangiani S."/>
            <person name="Johnson A."/>
            <person name="Khan Z."/>
            <person name="Li Z."/>
            <person name="Liu W."/>
            <person name="Liu X."/>
            <person name="Perez L."/>
            <person name="Shen H."/>
            <person name="Wang Q."/>
            <person name="Watt J."/>
            <person name="Xi L."/>
            <person name="Xin Y."/>
            <person name="Zhou J."/>
            <person name="Deng J."/>
            <person name="Jiang H."/>
            <person name="Liu Y."/>
            <person name="Qu J."/>
            <person name="Song X.-Z."/>
            <person name="Zhang L."/>
            <person name="Villasana D."/>
            <person name="Johnson A."/>
            <person name="Liu J."/>
            <person name="Liyanage D."/>
            <person name="Lorensuhewa L."/>
            <person name="Robinson T."/>
            <person name="Song A."/>
            <person name="Song B.-B."/>
            <person name="Dinh H."/>
            <person name="Thornton R."/>
            <person name="Coyle M."/>
            <person name="Francisco L."/>
            <person name="Jackson L."/>
            <person name="Javaid M."/>
            <person name="Korchina V."/>
            <person name="Kovar C."/>
            <person name="Mata R."/>
            <person name="Mathew T."/>
            <person name="Ngo R."/>
            <person name="Nguyen L."/>
            <person name="Nguyen N."/>
            <person name="Okwuonu G."/>
            <person name="Ongeri F."/>
            <person name="Pham C."/>
            <person name="Simmons D."/>
            <person name="Wilczek-Boney K."/>
            <person name="Hale W."/>
            <person name="Jakkamsetti A."/>
            <person name="Pham P."/>
            <person name="Ruth R."/>
            <person name="San Lucas F."/>
            <person name="Warren J."/>
            <person name="Zhang J."/>
            <person name="Zhao Z."/>
            <person name="Zhou C."/>
            <person name="Zhu D."/>
            <person name="Lee S."/>
            <person name="Bess C."/>
            <person name="Blankenburg K."/>
            <person name="Forbes L."/>
            <person name="Fu Q."/>
            <person name="Gubbala S."/>
            <person name="Hirani K."/>
            <person name="Jayaseelan J.C."/>
            <person name="Lara F."/>
            <person name="Munidasa M."/>
            <person name="Palculict T."/>
            <person name="Patil S."/>
            <person name="Pu L.-L."/>
            <person name="Saada N."/>
            <person name="Tang L."/>
            <person name="Weissenberger G."/>
            <person name="Zhu Y."/>
            <person name="Hemphill L."/>
            <person name="Shang Y."/>
            <person name="Youmans B."/>
            <person name="Ayvaz T."/>
            <person name="Ross M."/>
            <person name="Santibanez J."/>
            <person name="Aqrawi P."/>
            <person name="Gross S."/>
            <person name="Joshi V."/>
            <person name="Fowler G."/>
            <person name="Nazareth L."/>
            <person name="Reid J."/>
            <person name="Worley K."/>
            <person name="Petrosino J."/>
            <person name="Highlander S."/>
            <person name="Gibbs R."/>
        </authorList>
    </citation>
    <scope>NUCLEOTIDE SEQUENCE [LARGE SCALE GENOMIC DNA]</scope>
    <source>
        <strain evidence="3">ATCC 33269</strain>
    </source>
</reference>
<sequence>MMKKLIYYILLLFMCAGVATSCHNSDYDLQNLVPDAYHKVAYVKNYGQHNLSLFTTQSTATDTLIVLKGGSEPNTSATYRMKVLSQDELDSVYSDVQGVNYKLIPQSAFTFESGEDISFAAGEAGKYFPVSFKPMEIFQLIEANPSSRFVLPLQLVSTTDSVNADMCSVLYLLDVRSPMISFAEKQIAEMMIYKSLDVILPMKIQNCDANKWNITCTLDATDNAQAVADYNSFHGTNYELLPANAYTVENLSFAMGALTAEATLKIDRAHLVSDHSYLLPLKIGSSSMGDQMQIDGTYTYVVLSNPRLTTREVDRSDWQVTFCNNDNAIGGSEDNAGIGAIFDNNNGTFWHTGWQIPDASSFSHDGVSGDDYDYSHSHNYHAFKGHRNADETVFVIDMGKAHHIIAVGITQRSNFSDFHTGDVMLSADEQFLFRPVADGGNLSDYHQVALNHWQKLLTVDAPHDGEPHWFDAAQTVINAGGVKGRFVKMMVRGSYRDQNVSLVEFRLRELLAIDGVAVE</sequence>
<feature type="signal peptide" evidence="1">
    <location>
        <begin position="1"/>
        <end position="24"/>
    </location>
</feature>
<keyword evidence="4" id="KW-1185">Reference proteome</keyword>
<dbReference type="Gene3D" id="2.60.120.260">
    <property type="entry name" value="Galactose-binding domain-like"/>
    <property type="match status" value="1"/>
</dbReference>
<accession>E7RPE7</accession>
<keyword evidence="1" id="KW-0732">Signal</keyword>
<evidence type="ECO:0000256" key="1">
    <source>
        <dbReference type="SAM" id="SignalP"/>
    </source>
</evidence>
<dbReference type="AlphaFoldDB" id="E7RPE7"/>
<feature type="chain" id="PRO_5003224408" description="BT-3987-like N-terminal domain-containing protein" evidence="1">
    <location>
        <begin position="25"/>
        <end position="519"/>
    </location>
</feature>
<dbReference type="HOGENOM" id="CLU_045938_0_0_10"/>
<evidence type="ECO:0000259" key="2">
    <source>
        <dbReference type="Pfam" id="PF08522"/>
    </source>
</evidence>
<evidence type="ECO:0000313" key="4">
    <source>
        <dbReference type="Proteomes" id="UP000005580"/>
    </source>
</evidence>
<dbReference type="Proteomes" id="UP000005580">
    <property type="component" value="Unassembled WGS sequence"/>
</dbReference>
<evidence type="ECO:0000313" key="3">
    <source>
        <dbReference type="EMBL" id="EFZ37590.1"/>
    </source>
</evidence>
<dbReference type="SUPFAM" id="SSF49785">
    <property type="entry name" value="Galactose-binding domain-like"/>
    <property type="match status" value="1"/>
</dbReference>
<dbReference type="STRING" id="28134.SAMN05444288_1869"/>
<proteinExistence type="predicted"/>
<protein>
    <recommendedName>
        <fullName evidence="2">BT-3987-like N-terminal domain-containing protein</fullName>
    </recommendedName>
</protein>
<gene>
    <name evidence="3" type="ORF">HMPREF0663_11048</name>
</gene>
<dbReference type="InterPro" id="IPR013728">
    <property type="entry name" value="BT_3987-like_N"/>
</dbReference>
<dbReference type="Pfam" id="PF08522">
    <property type="entry name" value="BT_3987-like_N"/>
    <property type="match status" value="2"/>
</dbReference>
<organism evidence="3 4">
    <name type="scientific">Hoylesella oralis ATCC 33269</name>
    <dbReference type="NCBI Taxonomy" id="873533"/>
    <lineage>
        <taxon>Bacteria</taxon>
        <taxon>Pseudomonadati</taxon>
        <taxon>Bacteroidota</taxon>
        <taxon>Bacteroidia</taxon>
        <taxon>Bacteroidales</taxon>
        <taxon>Prevotellaceae</taxon>
        <taxon>Hoylesella</taxon>
    </lineage>
</organism>
<feature type="domain" description="BT-3987-like N-terminal" evidence="2">
    <location>
        <begin position="39"/>
        <end position="161"/>
    </location>
</feature>
<comment type="caution">
    <text evidence="3">The sequence shown here is derived from an EMBL/GenBank/DDBJ whole genome shotgun (WGS) entry which is preliminary data.</text>
</comment>
<dbReference type="Gene3D" id="2.60.40.1740">
    <property type="entry name" value="hypothetical protein (bacova_03559)"/>
    <property type="match status" value="2"/>
</dbReference>
<dbReference type="eggNOG" id="ENOG5031VH6">
    <property type="taxonomic scope" value="Bacteria"/>
</dbReference>
<name>E7RPE7_9BACT</name>
<feature type="domain" description="BT-3987-like N-terminal" evidence="2">
    <location>
        <begin position="201"/>
        <end position="287"/>
    </location>
</feature>